<dbReference type="InterPro" id="IPR036047">
    <property type="entry name" value="F-box-like_dom_sf"/>
</dbReference>
<keyword evidence="4" id="KW-1185">Reference proteome</keyword>
<dbReference type="PANTHER" id="PTHR34709:SF57">
    <property type="entry name" value="F-BOX DOMAIN-CONTAINING PROTEIN"/>
    <property type="match status" value="1"/>
</dbReference>
<dbReference type="InterPro" id="IPR001611">
    <property type="entry name" value="Leu-rich_rpt"/>
</dbReference>
<dbReference type="SUPFAM" id="SSF52058">
    <property type="entry name" value="L domain-like"/>
    <property type="match status" value="2"/>
</dbReference>
<dbReference type="Pfam" id="PF24758">
    <property type="entry name" value="LRR_At5g56370"/>
    <property type="match status" value="1"/>
</dbReference>
<dbReference type="PANTHER" id="PTHR34709">
    <property type="entry name" value="OS10G0396666 PROTEIN"/>
    <property type="match status" value="1"/>
</dbReference>
<proteinExistence type="predicted"/>
<evidence type="ECO:0000256" key="1">
    <source>
        <dbReference type="SAM" id="MobiDB-lite"/>
    </source>
</evidence>
<sequence length="950" mass="104278">MNSDKGLAVVDSEEDEQDDVDPYEGTSEGLFESIVGSGSVSGGGRAVGAFGPVWEFENAGVVMDVDGEESDWDVQSKRAKVLCDPPACHHGTAAAFSSDSCATLDDRDQNISHATTSAESDLVMYYNSIPDEGNDRDHADSDGGGEVVGDGHGNFYMDETEVRMDLTEDLLHLVFSFLEHVDLCRAAQVCKQWRFASGHEEFWRCLNFENKNISPDQFIDFCHRYPNAIEVNICGTPAVHVLAQEAMFSLRKVESLILGKGLVGDDFFQALPDCPVLNRLTISDANFDINGVEIIFQHDKLRHLQIIKCRTLRISVRCPQLEKLCLKRTSMVHALLNCPKLQELDIGSCHKLSDAGIRTAATSCPLLKSLDISNCLCATDETLREIASACPNLRVLDASYCPNISLESVRLPMLTDLTLQYCEGITAASMTAISYCSMLEALVLDGCGILTSVSLDLPCLRSISLRHCRKFVDLNLRCPMLSSINVISCPALHRISIMSNALQKLGLQKQESLAVLSLHCDFLKEVDLTECESLTNSICEVFSDGGGCPMLRFLVLDNCEGLTMVGFKNSSLFSLSLAGCHSMSSLELSCPNLQKVCLDACDHLERASFFPVGLKYLNLGICPKLSALQLDAPFMSVLELKGCGDLSQASVICPLLTSLDASFCSKLEEDCLSSITASCPLIESLILSHCTSIGVAGLSSLHRLPYLTFLDLSYTFLVNLQPVFETCLKLEILKLQACKYLASSSLDALYRRGALPVLRVLDLAYSSICQSDLEGILACCTRLTHVDLTGCANMHDLNWGSSNFTCVSLDNNNMPFQQSDRLLESLKCVGCPNIRKVNVPQNACFFHLSFLNLSLSSNLKEVHLSCTNLNFLNLSNCNSLEILELECPRLINLNLQSSSIGKDAVEAAISHCNMLETLDVRYCRKMYGVRTGRLRGVCPSLKRIFRCLIV</sequence>
<dbReference type="SUPFAM" id="SSF81383">
    <property type="entry name" value="F-box domain"/>
    <property type="match status" value="1"/>
</dbReference>
<dbReference type="SMART" id="SM00256">
    <property type="entry name" value="FBOX"/>
    <property type="match status" value="1"/>
</dbReference>
<dbReference type="InterPro" id="IPR032675">
    <property type="entry name" value="LRR_dom_sf"/>
</dbReference>
<evidence type="ECO:0000313" key="4">
    <source>
        <dbReference type="Proteomes" id="UP001179952"/>
    </source>
</evidence>
<comment type="caution">
    <text evidence="3">The sequence shown here is derived from an EMBL/GenBank/DDBJ whole genome shotgun (WGS) entry which is preliminary data.</text>
</comment>
<dbReference type="InterPro" id="IPR001810">
    <property type="entry name" value="F-box_dom"/>
</dbReference>
<dbReference type="FunFam" id="3.80.10.10:FF:000357">
    <property type="entry name" value="F-box/LRR-repeat protein 15"/>
    <property type="match status" value="1"/>
</dbReference>
<dbReference type="CDD" id="cd22109">
    <property type="entry name" value="F-box_FBXO41"/>
    <property type="match status" value="1"/>
</dbReference>
<accession>A0AAV9AJF1</accession>
<name>A0AAV9AJF1_ACOGR</name>
<feature type="compositionally biased region" description="Acidic residues" evidence="1">
    <location>
        <begin position="11"/>
        <end position="22"/>
    </location>
</feature>
<dbReference type="InterPro" id="IPR055312">
    <property type="entry name" value="FBL15-like"/>
</dbReference>
<evidence type="ECO:0000313" key="3">
    <source>
        <dbReference type="EMBL" id="KAK1264249.1"/>
    </source>
</evidence>
<dbReference type="Proteomes" id="UP001179952">
    <property type="component" value="Unassembled WGS sequence"/>
</dbReference>
<dbReference type="PROSITE" id="PS50181">
    <property type="entry name" value="FBOX"/>
    <property type="match status" value="1"/>
</dbReference>
<dbReference type="InterPro" id="IPR055411">
    <property type="entry name" value="LRR_FXL15/At3g58940/PEG3-like"/>
</dbReference>
<protein>
    <submittedName>
        <fullName evidence="3">F-box/LRR-repeat protein 15</fullName>
    </submittedName>
</protein>
<dbReference type="Pfam" id="PF13516">
    <property type="entry name" value="LRR_6"/>
    <property type="match status" value="1"/>
</dbReference>
<dbReference type="Pfam" id="PF12937">
    <property type="entry name" value="F-box-like"/>
    <property type="match status" value="1"/>
</dbReference>
<gene>
    <name evidence="3" type="ORF">QJS04_geneDACA013473</name>
</gene>
<organism evidence="3 4">
    <name type="scientific">Acorus gramineus</name>
    <name type="common">Dwarf sweet flag</name>
    <dbReference type="NCBI Taxonomy" id="55184"/>
    <lineage>
        <taxon>Eukaryota</taxon>
        <taxon>Viridiplantae</taxon>
        <taxon>Streptophyta</taxon>
        <taxon>Embryophyta</taxon>
        <taxon>Tracheophyta</taxon>
        <taxon>Spermatophyta</taxon>
        <taxon>Magnoliopsida</taxon>
        <taxon>Liliopsida</taxon>
        <taxon>Acoraceae</taxon>
        <taxon>Acorus</taxon>
    </lineage>
</organism>
<feature type="domain" description="F-box" evidence="2">
    <location>
        <begin position="160"/>
        <end position="206"/>
    </location>
</feature>
<reference evidence="3" key="1">
    <citation type="journal article" date="2023" name="Nat. Commun.">
        <title>Diploid and tetraploid genomes of Acorus and the evolution of monocots.</title>
        <authorList>
            <person name="Ma L."/>
            <person name="Liu K.W."/>
            <person name="Li Z."/>
            <person name="Hsiao Y.Y."/>
            <person name="Qi Y."/>
            <person name="Fu T."/>
            <person name="Tang G.D."/>
            <person name="Zhang D."/>
            <person name="Sun W.H."/>
            <person name="Liu D.K."/>
            <person name="Li Y."/>
            <person name="Chen G.Z."/>
            <person name="Liu X.D."/>
            <person name="Liao X.Y."/>
            <person name="Jiang Y.T."/>
            <person name="Yu X."/>
            <person name="Hao Y."/>
            <person name="Huang J."/>
            <person name="Zhao X.W."/>
            <person name="Ke S."/>
            <person name="Chen Y.Y."/>
            <person name="Wu W.L."/>
            <person name="Hsu J.L."/>
            <person name="Lin Y.F."/>
            <person name="Huang M.D."/>
            <person name="Li C.Y."/>
            <person name="Huang L."/>
            <person name="Wang Z.W."/>
            <person name="Zhao X."/>
            <person name="Zhong W.Y."/>
            <person name="Peng D.H."/>
            <person name="Ahmad S."/>
            <person name="Lan S."/>
            <person name="Zhang J.S."/>
            <person name="Tsai W.C."/>
            <person name="Van de Peer Y."/>
            <person name="Liu Z.J."/>
        </authorList>
    </citation>
    <scope>NUCLEOTIDE SEQUENCE</scope>
    <source>
        <strain evidence="3">SCP</strain>
    </source>
</reference>
<dbReference type="Gene3D" id="3.80.10.10">
    <property type="entry name" value="Ribonuclease Inhibitor"/>
    <property type="match status" value="5"/>
</dbReference>
<feature type="region of interest" description="Disordered" evidence="1">
    <location>
        <begin position="1"/>
        <end position="27"/>
    </location>
</feature>
<reference evidence="3" key="2">
    <citation type="submission" date="2023-06" db="EMBL/GenBank/DDBJ databases">
        <authorList>
            <person name="Ma L."/>
            <person name="Liu K.-W."/>
            <person name="Li Z."/>
            <person name="Hsiao Y.-Y."/>
            <person name="Qi Y."/>
            <person name="Fu T."/>
            <person name="Tang G."/>
            <person name="Zhang D."/>
            <person name="Sun W.-H."/>
            <person name="Liu D.-K."/>
            <person name="Li Y."/>
            <person name="Chen G.-Z."/>
            <person name="Liu X.-D."/>
            <person name="Liao X.-Y."/>
            <person name="Jiang Y.-T."/>
            <person name="Yu X."/>
            <person name="Hao Y."/>
            <person name="Huang J."/>
            <person name="Zhao X.-W."/>
            <person name="Ke S."/>
            <person name="Chen Y.-Y."/>
            <person name="Wu W.-L."/>
            <person name="Hsu J.-L."/>
            <person name="Lin Y.-F."/>
            <person name="Huang M.-D."/>
            <person name="Li C.-Y."/>
            <person name="Huang L."/>
            <person name="Wang Z.-W."/>
            <person name="Zhao X."/>
            <person name="Zhong W.-Y."/>
            <person name="Peng D.-H."/>
            <person name="Ahmad S."/>
            <person name="Lan S."/>
            <person name="Zhang J.-S."/>
            <person name="Tsai W.-C."/>
            <person name="Van De Peer Y."/>
            <person name="Liu Z.-J."/>
        </authorList>
    </citation>
    <scope>NUCLEOTIDE SEQUENCE</scope>
    <source>
        <strain evidence="3">SCP</strain>
        <tissue evidence="3">Leaves</tissue>
    </source>
</reference>
<dbReference type="AlphaFoldDB" id="A0AAV9AJF1"/>
<dbReference type="SMART" id="SM00367">
    <property type="entry name" value="LRR_CC"/>
    <property type="match status" value="11"/>
</dbReference>
<dbReference type="EMBL" id="JAUJYN010000009">
    <property type="protein sequence ID" value="KAK1264249.1"/>
    <property type="molecule type" value="Genomic_DNA"/>
</dbReference>
<dbReference type="InterPro" id="IPR006553">
    <property type="entry name" value="Leu-rich_rpt_Cys-con_subtyp"/>
</dbReference>
<evidence type="ECO:0000259" key="2">
    <source>
        <dbReference type="PROSITE" id="PS50181"/>
    </source>
</evidence>